<dbReference type="EMBL" id="JALJOS010000003">
    <property type="protein sequence ID" value="KAK9841341.1"/>
    <property type="molecule type" value="Genomic_DNA"/>
</dbReference>
<keyword evidence="2 4" id="KW-0802">TPR repeat</keyword>
<organism evidence="7 8">
    <name type="scientific">Apatococcus lobatus</name>
    <dbReference type="NCBI Taxonomy" id="904363"/>
    <lineage>
        <taxon>Eukaryota</taxon>
        <taxon>Viridiplantae</taxon>
        <taxon>Chlorophyta</taxon>
        <taxon>core chlorophytes</taxon>
        <taxon>Trebouxiophyceae</taxon>
        <taxon>Chlorellales</taxon>
        <taxon>Chlorellaceae</taxon>
        <taxon>Apatococcus</taxon>
    </lineage>
</organism>
<reference evidence="7 8" key="1">
    <citation type="journal article" date="2024" name="Nat. Commun.">
        <title>Phylogenomics reveals the evolutionary origins of lichenization in chlorophyte algae.</title>
        <authorList>
            <person name="Puginier C."/>
            <person name="Libourel C."/>
            <person name="Otte J."/>
            <person name="Skaloud P."/>
            <person name="Haon M."/>
            <person name="Grisel S."/>
            <person name="Petersen M."/>
            <person name="Berrin J.G."/>
            <person name="Delaux P.M."/>
            <person name="Dal Grande F."/>
            <person name="Keller J."/>
        </authorList>
    </citation>
    <scope>NUCLEOTIDE SEQUENCE [LARGE SCALE GENOMIC DNA]</scope>
    <source>
        <strain evidence="7 8">SAG 2145</strain>
    </source>
</reference>
<evidence type="ECO:0000256" key="3">
    <source>
        <dbReference type="PROSITE-ProRule" id="PRU00277"/>
    </source>
</evidence>
<accession>A0AAW1S6L0</accession>
<feature type="domain" description="PPIase FKBP-type" evidence="6">
    <location>
        <begin position="321"/>
        <end position="414"/>
    </location>
</feature>
<evidence type="ECO:0000256" key="4">
    <source>
        <dbReference type="PROSITE-ProRule" id="PRU00339"/>
    </source>
</evidence>
<dbReference type="InterPro" id="IPR050754">
    <property type="entry name" value="FKBP4/5/8-like"/>
</dbReference>
<evidence type="ECO:0000256" key="2">
    <source>
        <dbReference type="ARBA" id="ARBA00022803"/>
    </source>
</evidence>
<dbReference type="InterPro" id="IPR001179">
    <property type="entry name" value="PPIase_FKBP_dom"/>
</dbReference>
<evidence type="ECO:0000259" key="6">
    <source>
        <dbReference type="PROSITE" id="PS50059"/>
    </source>
</evidence>
<comment type="catalytic activity">
    <reaction evidence="3">
        <text>[protein]-peptidylproline (omega=180) = [protein]-peptidylproline (omega=0)</text>
        <dbReference type="Rhea" id="RHEA:16237"/>
        <dbReference type="Rhea" id="RHEA-COMP:10747"/>
        <dbReference type="Rhea" id="RHEA-COMP:10748"/>
        <dbReference type="ChEBI" id="CHEBI:83833"/>
        <dbReference type="ChEBI" id="CHEBI:83834"/>
        <dbReference type="EC" id="5.2.1.8"/>
    </reaction>
</comment>
<keyword evidence="8" id="KW-1185">Reference proteome</keyword>
<dbReference type="PROSITE" id="PS50005">
    <property type="entry name" value="TPR"/>
    <property type="match status" value="1"/>
</dbReference>
<keyword evidence="3" id="KW-0413">Isomerase</keyword>
<dbReference type="SUPFAM" id="SSF54534">
    <property type="entry name" value="FKBP-like"/>
    <property type="match status" value="2"/>
</dbReference>
<dbReference type="PROSITE" id="PS50059">
    <property type="entry name" value="FKBP_PPIASE"/>
    <property type="match status" value="2"/>
</dbReference>
<keyword evidence="1" id="KW-0677">Repeat</keyword>
<dbReference type="Gene3D" id="1.25.40.10">
    <property type="entry name" value="Tetratricopeptide repeat domain"/>
    <property type="match status" value="1"/>
</dbReference>
<comment type="caution">
    <text evidence="7">The sequence shown here is derived from an EMBL/GenBank/DDBJ whole genome shotgun (WGS) entry which is preliminary data.</text>
</comment>
<keyword evidence="3" id="KW-0697">Rotamase</keyword>
<dbReference type="InterPro" id="IPR019734">
    <property type="entry name" value="TPR_rpt"/>
</dbReference>
<evidence type="ECO:0000256" key="5">
    <source>
        <dbReference type="SAM" id="MobiDB-lite"/>
    </source>
</evidence>
<gene>
    <name evidence="7" type="ORF">WJX74_004233</name>
</gene>
<dbReference type="GO" id="GO:0003755">
    <property type="term" value="F:peptidyl-prolyl cis-trans isomerase activity"/>
    <property type="evidence" value="ECO:0007669"/>
    <property type="project" value="UniProtKB-KW"/>
</dbReference>
<protein>
    <recommendedName>
        <fullName evidence="3">peptidylprolyl isomerase</fullName>
        <ecNumber evidence="3">5.2.1.8</ecNumber>
    </recommendedName>
</protein>
<dbReference type="SUPFAM" id="SSF48452">
    <property type="entry name" value="TPR-like"/>
    <property type="match status" value="1"/>
</dbReference>
<evidence type="ECO:0000313" key="7">
    <source>
        <dbReference type="EMBL" id="KAK9841341.1"/>
    </source>
</evidence>
<dbReference type="Pfam" id="PF00254">
    <property type="entry name" value="FKBP_C"/>
    <property type="match status" value="2"/>
</dbReference>
<dbReference type="PANTHER" id="PTHR46512:SF8">
    <property type="entry name" value="PEPTIDYLPROLYL ISOMERASE"/>
    <property type="match status" value="1"/>
</dbReference>
<dbReference type="Gene3D" id="3.10.50.40">
    <property type="match status" value="3"/>
</dbReference>
<dbReference type="EC" id="5.2.1.8" evidence="3"/>
<feature type="region of interest" description="Disordered" evidence="5">
    <location>
        <begin position="206"/>
        <end position="227"/>
    </location>
</feature>
<dbReference type="InterPro" id="IPR011990">
    <property type="entry name" value="TPR-like_helical_dom_sf"/>
</dbReference>
<dbReference type="SMART" id="SM00028">
    <property type="entry name" value="TPR"/>
    <property type="match status" value="3"/>
</dbReference>
<dbReference type="AlphaFoldDB" id="A0AAW1S6L0"/>
<dbReference type="Proteomes" id="UP001438707">
    <property type="component" value="Unassembled WGS sequence"/>
</dbReference>
<dbReference type="PANTHER" id="PTHR46512">
    <property type="entry name" value="PEPTIDYLPROLYL ISOMERASE"/>
    <property type="match status" value="1"/>
</dbReference>
<feature type="repeat" description="TPR" evidence="4">
    <location>
        <begin position="515"/>
        <end position="548"/>
    </location>
</feature>
<dbReference type="InterPro" id="IPR046357">
    <property type="entry name" value="PPIase_dom_sf"/>
</dbReference>
<sequence>MAGYEDLASYLNQLKIPLEEPSLEPDLDDKDEKKDKELREAEDLANGCVMTGTLQQGTGSASPVEGDMVFFHLSIRTAQGEMVYTTRPDEGGSSIPLAFVIGRGKRCPRGWELALEGMKQGERCVVRLKQGYGYDSKDCGIAPPARFPSHGTAIFDIQLLRWHPKSQVRVPLEAGDVIVRTAVEGSTWETPRAPFEVEVDCKARIPSSSSQQGSGTPFFSTPPQQPLRWTIGDGTCPSGLEHGICAVSRHEQAFISLPATGLQGGSTTSWPQAPAAVDRVELEVHLRSMVQVRDLTGDGGLTKRRVKDGRGEFPMDCPLEDNRVSIHYVARLAASGQTVLDTRGPPGSGAPVEFDTGMGSVCEALDMSVRLMTPGEVSIVKSSSRYAYDGRPDRPQGVEDGAAIEFEIELLSYTKHPAWVAMSAAEKLVRSDALKEQGNATLKAGQLKHARTKYLKAMRILDQTFDFEGDEQMERSSKLKGACLVNLALLCQKEELFGESLKWCEKALQEQPANAKAVYRQAQVWALLGEHERAIEGLEHVKELDPSAAAEADREIVRLNQRHKAASQKQKQTFRNFFDR</sequence>
<feature type="compositionally biased region" description="Low complexity" evidence="5">
    <location>
        <begin position="206"/>
        <end position="219"/>
    </location>
</feature>
<proteinExistence type="predicted"/>
<name>A0AAW1S6L0_9CHLO</name>
<evidence type="ECO:0000313" key="8">
    <source>
        <dbReference type="Proteomes" id="UP001438707"/>
    </source>
</evidence>
<feature type="domain" description="PPIase FKBP-type" evidence="6">
    <location>
        <begin position="66"/>
        <end position="163"/>
    </location>
</feature>
<evidence type="ECO:0000256" key="1">
    <source>
        <dbReference type="ARBA" id="ARBA00022737"/>
    </source>
</evidence>